<feature type="domain" description="HTH arsR-type" evidence="1">
    <location>
        <begin position="1"/>
        <end position="97"/>
    </location>
</feature>
<protein>
    <recommendedName>
        <fullName evidence="1">HTH arsR-type domain-containing protein</fullName>
    </recommendedName>
</protein>
<dbReference type="PROSITE" id="PS50987">
    <property type="entry name" value="HTH_ARSR_2"/>
    <property type="match status" value="1"/>
</dbReference>
<proteinExistence type="predicted"/>
<dbReference type="Proteomes" id="UP000436006">
    <property type="component" value="Unassembled WGS sequence"/>
</dbReference>
<dbReference type="RefSeq" id="WP_157586933.1">
    <property type="nucleotide sequence ID" value="NZ_WPIN01000007.1"/>
</dbReference>
<evidence type="ECO:0000313" key="3">
    <source>
        <dbReference type="Proteomes" id="UP000436006"/>
    </source>
</evidence>
<dbReference type="InterPro" id="IPR036388">
    <property type="entry name" value="WH-like_DNA-bd_sf"/>
</dbReference>
<keyword evidence="3" id="KW-1185">Reference proteome</keyword>
<gene>
    <name evidence="2" type="ORF">GO755_19250</name>
</gene>
<reference evidence="2 3" key="1">
    <citation type="submission" date="2019-12" db="EMBL/GenBank/DDBJ databases">
        <title>Spirosoma sp. HMF4905 genome sequencing and assembly.</title>
        <authorList>
            <person name="Kang H."/>
            <person name="Cha I."/>
            <person name="Kim H."/>
            <person name="Joh K."/>
        </authorList>
    </citation>
    <scope>NUCLEOTIDE SEQUENCE [LARGE SCALE GENOMIC DNA]</scope>
    <source>
        <strain evidence="2 3">HMF4905</strain>
    </source>
</reference>
<evidence type="ECO:0000313" key="2">
    <source>
        <dbReference type="EMBL" id="MVM32193.1"/>
    </source>
</evidence>
<comment type="caution">
    <text evidence="2">The sequence shown here is derived from an EMBL/GenBank/DDBJ whole genome shotgun (WGS) entry which is preliminary data.</text>
</comment>
<dbReference type="InterPro" id="IPR001845">
    <property type="entry name" value="HTH_ArsR_DNA-bd_dom"/>
</dbReference>
<dbReference type="SMART" id="SM00418">
    <property type="entry name" value="HTH_ARSR"/>
    <property type="match status" value="1"/>
</dbReference>
<dbReference type="SUPFAM" id="SSF46785">
    <property type="entry name" value="Winged helix' DNA-binding domain"/>
    <property type="match status" value="1"/>
</dbReference>
<dbReference type="Gene3D" id="1.10.10.10">
    <property type="entry name" value="Winged helix-like DNA-binding domain superfamily/Winged helix DNA-binding domain"/>
    <property type="match status" value="1"/>
</dbReference>
<organism evidence="2 3">
    <name type="scientific">Spirosoma arboris</name>
    <dbReference type="NCBI Taxonomy" id="2682092"/>
    <lineage>
        <taxon>Bacteria</taxon>
        <taxon>Pseudomonadati</taxon>
        <taxon>Bacteroidota</taxon>
        <taxon>Cytophagia</taxon>
        <taxon>Cytophagales</taxon>
        <taxon>Cytophagaceae</taxon>
        <taxon>Spirosoma</taxon>
    </lineage>
</organism>
<dbReference type="GO" id="GO:0003700">
    <property type="term" value="F:DNA-binding transcription factor activity"/>
    <property type="evidence" value="ECO:0007669"/>
    <property type="project" value="InterPro"/>
</dbReference>
<dbReference type="EMBL" id="WPIN01000007">
    <property type="protein sequence ID" value="MVM32193.1"/>
    <property type="molecule type" value="Genomic_DNA"/>
</dbReference>
<name>A0A7K1SEN8_9BACT</name>
<dbReference type="AlphaFoldDB" id="A0A7K1SEN8"/>
<sequence length="103" mass="11837">MRPQAQERLASLLKVVGHPVRIQIVSILANKRQASLTMFQNYIPYIDKSALYFNLSFLHEKKILKKQRKGREIYYLLTDNTINEGIAFLSLSKLVKTSAEANV</sequence>
<dbReference type="InterPro" id="IPR036390">
    <property type="entry name" value="WH_DNA-bd_sf"/>
</dbReference>
<accession>A0A7K1SEN8</accession>
<evidence type="ECO:0000259" key="1">
    <source>
        <dbReference type="PROSITE" id="PS50987"/>
    </source>
</evidence>